<sequence>MTEHVLPYDHSIVPQETFYDCGPAATQVVLNSRGIHVSEADLIRQIGTTVNGTDYVGLIELALDQRLPDARYTSIYIENDPPTQAQKDKLWADLTRSIDAGYGVVMNWVAPPSNYPRGVKGSVSPSYGGGTVYHYVAAMGYDDGGARAVWIADSGFAPFGYWISFDQCASLIPPKGYAYADVVVPAPPPPPPPPIDNRIPVLAAAAGITHAKAASIVDTMSQGLILANCTNVNRIAMFIAQTRHESDQFRATQEYDSGANHGDPNEVTDRWRYKGRTWIQITWQSNYAKFGAWAYERGLIDDPDQFVKDPRSLADVRWAGIGAAWYWITPHLGHNLINDDADRADVRAVTYTINGGYNGLDKRIEYFNQALAQGDALLSLLNEGDDFMQALNPDEQHELLDKVRYIYDQVGPGFDVWGEDGDLGRNKQGLRRTLRAGLAALMRKVGA</sequence>
<evidence type="ECO:0000259" key="1">
    <source>
        <dbReference type="Pfam" id="PF13529"/>
    </source>
</evidence>
<evidence type="ECO:0000313" key="2">
    <source>
        <dbReference type="EMBL" id="SRX93550.1"/>
    </source>
</evidence>
<name>A0A375YXX6_MYCSH</name>
<evidence type="ECO:0000313" key="3">
    <source>
        <dbReference type="Proteomes" id="UP000252015"/>
    </source>
</evidence>
<protein>
    <recommendedName>
        <fullName evidence="1">Peptidase C39-like domain-containing protein</fullName>
    </recommendedName>
</protein>
<keyword evidence="3" id="KW-1185">Reference proteome</keyword>
<dbReference type="EMBL" id="UEGW01000001">
    <property type="protein sequence ID" value="SRX93550.1"/>
    <property type="molecule type" value="Genomic_DNA"/>
</dbReference>
<proteinExistence type="predicted"/>
<gene>
    <name evidence="2" type="ORF">MSP7336_01788</name>
</gene>
<dbReference type="InterPro" id="IPR023346">
    <property type="entry name" value="Lysozyme-like_dom_sf"/>
</dbReference>
<dbReference type="Proteomes" id="UP000252015">
    <property type="component" value="Unassembled WGS sequence"/>
</dbReference>
<dbReference type="AlphaFoldDB" id="A0A375YXX6"/>
<dbReference type="Gene3D" id="3.90.70.10">
    <property type="entry name" value="Cysteine proteinases"/>
    <property type="match status" value="1"/>
</dbReference>
<dbReference type="InterPro" id="IPR039564">
    <property type="entry name" value="Peptidase_C39-like"/>
</dbReference>
<dbReference type="SUPFAM" id="SSF54001">
    <property type="entry name" value="Cysteine proteinases"/>
    <property type="match status" value="1"/>
</dbReference>
<dbReference type="Pfam" id="PF13529">
    <property type="entry name" value="Peptidase_C39_2"/>
    <property type="match status" value="1"/>
</dbReference>
<dbReference type="InterPro" id="IPR038765">
    <property type="entry name" value="Papain-like_cys_pep_sf"/>
</dbReference>
<dbReference type="Gene3D" id="1.10.530.10">
    <property type="match status" value="1"/>
</dbReference>
<dbReference type="RefSeq" id="WP_113963530.1">
    <property type="nucleotide sequence ID" value="NZ_UEGW01000001.1"/>
</dbReference>
<organism evidence="2 3">
    <name type="scientific">Mycobacterium shimoidei</name>
    <dbReference type="NCBI Taxonomy" id="29313"/>
    <lineage>
        <taxon>Bacteria</taxon>
        <taxon>Bacillati</taxon>
        <taxon>Actinomycetota</taxon>
        <taxon>Actinomycetes</taxon>
        <taxon>Mycobacteriales</taxon>
        <taxon>Mycobacteriaceae</taxon>
        <taxon>Mycobacterium</taxon>
    </lineage>
</organism>
<reference evidence="2 3" key="1">
    <citation type="submission" date="2018-05" db="EMBL/GenBank/DDBJ databases">
        <authorList>
            <consortium name="IHU Genomes"/>
        </authorList>
    </citation>
    <scope>NUCLEOTIDE SEQUENCE [LARGE SCALE GENOMIC DNA]</scope>
    <source>
        <strain evidence="2 3">P7336</strain>
    </source>
</reference>
<accession>A0A375YXX6</accession>
<dbReference type="SUPFAM" id="SSF53955">
    <property type="entry name" value="Lysozyme-like"/>
    <property type="match status" value="1"/>
</dbReference>
<feature type="domain" description="Peptidase C39-like" evidence="1">
    <location>
        <begin position="12"/>
        <end position="154"/>
    </location>
</feature>